<dbReference type="InterPro" id="IPR013022">
    <property type="entry name" value="Xyl_isomerase-like_TIM-brl"/>
</dbReference>
<evidence type="ECO:0000313" key="2">
    <source>
        <dbReference type="EMBL" id="MDP9793761.1"/>
    </source>
</evidence>
<reference evidence="2 3" key="1">
    <citation type="submission" date="2023-07" db="EMBL/GenBank/DDBJ databases">
        <title>Sequencing the genomes of 1000 actinobacteria strains.</title>
        <authorList>
            <person name="Klenk H.-P."/>
        </authorList>
    </citation>
    <scope>NUCLEOTIDE SEQUENCE [LARGE SCALE GENOMIC DNA]</scope>
    <source>
        <strain evidence="2 3">DSM 44710</strain>
    </source>
</reference>
<accession>A0ABT9MRW0</accession>
<dbReference type="EMBL" id="JAUSRA010000001">
    <property type="protein sequence ID" value="MDP9793761.1"/>
    <property type="molecule type" value="Genomic_DNA"/>
</dbReference>
<dbReference type="InterPro" id="IPR036237">
    <property type="entry name" value="Xyl_isomerase-like_sf"/>
</dbReference>
<evidence type="ECO:0000259" key="1">
    <source>
        <dbReference type="Pfam" id="PF01261"/>
    </source>
</evidence>
<dbReference type="GO" id="GO:0050114">
    <property type="term" value="F:myo-inosose-2 dehydratase activity"/>
    <property type="evidence" value="ECO:0007669"/>
    <property type="project" value="UniProtKB-EC"/>
</dbReference>
<organism evidence="2 3">
    <name type="scientific">Catenuloplanes nepalensis</name>
    <dbReference type="NCBI Taxonomy" id="587533"/>
    <lineage>
        <taxon>Bacteria</taxon>
        <taxon>Bacillati</taxon>
        <taxon>Actinomycetota</taxon>
        <taxon>Actinomycetes</taxon>
        <taxon>Micromonosporales</taxon>
        <taxon>Micromonosporaceae</taxon>
        <taxon>Catenuloplanes</taxon>
    </lineage>
</organism>
<comment type="caution">
    <text evidence="2">The sequence shown here is derived from an EMBL/GenBank/DDBJ whole genome shotgun (WGS) entry which is preliminary data.</text>
</comment>
<name>A0ABT9MRW0_9ACTN</name>
<dbReference type="Gene3D" id="3.20.20.150">
    <property type="entry name" value="Divalent-metal-dependent TIM barrel enzymes"/>
    <property type="match status" value="1"/>
</dbReference>
<keyword evidence="3" id="KW-1185">Reference proteome</keyword>
<feature type="domain" description="Xylose isomerase-like TIM barrel" evidence="1">
    <location>
        <begin position="92"/>
        <end position="346"/>
    </location>
</feature>
<gene>
    <name evidence="2" type="ORF">J2S43_002273</name>
</gene>
<dbReference type="SUPFAM" id="SSF51658">
    <property type="entry name" value="Xylose isomerase-like"/>
    <property type="match status" value="1"/>
</dbReference>
<dbReference type="Pfam" id="PF01261">
    <property type="entry name" value="AP_endonuc_2"/>
    <property type="match status" value="1"/>
</dbReference>
<protein>
    <submittedName>
        <fullName evidence="2">Inosose dehydratase</fullName>
        <ecNumber evidence="2">4.2.1.44</ecNumber>
    </submittedName>
</protein>
<proteinExistence type="predicted"/>
<dbReference type="PANTHER" id="PTHR12110:SF41">
    <property type="entry name" value="INOSOSE DEHYDRATASE"/>
    <property type="match status" value="1"/>
</dbReference>
<keyword evidence="2" id="KW-0456">Lyase</keyword>
<dbReference type="PANTHER" id="PTHR12110">
    <property type="entry name" value="HYDROXYPYRUVATE ISOMERASE"/>
    <property type="match status" value="1"/>
</dbReference>
<dbReference type="InterPro" id="IPR050312">
    <property type="entry name" value="IolE/XylAMocC-like"/>
</dbReference>
<evidence type="ECO:0000313" key="3">
    <source>
        <dbReference type="Proteomes" id="UP001240984"/>
    </source>
</evidence>
<dbReference type="Proteomes" id="UP001240984">
    <property type="component" value="Unassembled WGS sequence"/>
</dbReference>
<dbReference type="InterPro" id="IPR030823">
    <property type="entry name" value="IolE/MocC"/>
</dbReference>
<dbReference type="NCBIfam" id="TIGR04379">
    <property type="entry name" value="myo_inos_iolE"/>
    <property type="match status" value="1"/>
</dbReference>
<sequence length="351" mass="38278">MDRVRWGRGVHDLAAAVVGLVRPKWTVRVSGVGRAVPSADRYLKGNDMTTLAGRLGPDKVKLGVCCTLWWNDDFPAIDAGIPFGQAVSEMALAGFQGCSTGHKYPTDLVELKAALDLRGLEVSEPWTSTYFTIAKMRQKTIDSFEETLSRIKALGGNELVVAEFGGSSHLLPVDVFANRPVFTDTQWDALASGLEELGKIAHSAGMRLSYHHHMGTGVMTRADVDRLMASTDPDLVSLLLDTAHIAFAGDDPLDMARAYADRIGHVHMKSIRPEVVSRVREEGLSFQDAVEAGVFTVPGDGAIDFRPILEALADADYRGWLVVEAEQDPNKANPLEYAKKARAYLTDVLGW</sequence>
<dbReference type="RefSeq" id="WP_306828838.1">
    <property type="nucleotide sequence ID" value="NZ_JAUSRA010000001.1"/>
</dbReference>
<dbReference type="EC" id="4.2.1.44" evidence="2"/>